<accession>A0ACC1CR64</accession>
<organism evidence="1 2">
    <name type="scientific">Dendrolimus kikuchii</name>
    <dbReference type="NCBI Taxonomy" id="765133"/>
    <lineage>
        <taxon>Eukaryota</taxon>
        <taxon>Metazoa</taxon>
        <taxon>Ecdysozoa</taxon>
        <taxon>Arthropoda</taxon>
        <taxon>Hexapoda</taxon>
        <taxon>Insecta</taxon>
        <taxon>Pterygota</taxon>
        <taxon>Neoptera</taxon>
        <taxon>Endopterygota</taxon>
        <taxon>Lepidoptera</taxon>
        <taxon>Glossata</taxon>
        <taxon>Ditrysia</taxon>
        <taxon>Bombycoidea</taxon>
        <taxon>Lasiocampidae</taxon>
        <taxon>Dendrolimus</taxon>
    </lineage>
</organism>
<comment type="caution">
    <text evidence="1">The sequence shown here is derived from an EMBL/GenBank/DDBJ whole genome shotgun (WGS) entry which is preliminary data.</text>
</comment>
<gene>
    <name evidence="1" type="ORF">K1T71_010216</name>
</gene>
<dbReference type="Proteomes" id="UP000824533">
    <property type="component" value="Linkage Group LG18"/>
</dbReference>
<evidence type="ECO:0000313" key="1">
    <source>
        <dbReference type="EMBL" id="KAJ0174070.1"/>
    </source>
</evidence>
<dbReference type="EMBL" id="CM034404">
    <property type="protein sequence ID" value="KAJ0174070.1"/>
    <property type="molecule type" value="Genomic_DNA"/>
</dbReference>
<reference evidence="1 2" key="1">
    <citation type="journal article" date="2021" name="Front. Genet.">
        <title>Chromosome-Level Genome Assembly Reveals Significant Gene Expansion in the Toll and IMD Signaling Pathways of Dendrolimus kikuchii.</title>
        <authorList>
            <person name="Zhou J."/>
            <person name="Wu P."/>
            <person name="Xiong Z."/>
            <person name="Liu N."/>
            <person name="Zhao N."/>
            <person name="Ji M."/>
            <person name="Qiu Y."/>
            <person name="Yang B."/>
        </authorList>
    </citation>
    <scope>NUCLEOTIDE SEQUENCE [LARGE SCALE GENOMIC DNA]</scope>
    <source>
        <strain evidence="1">Ann1</strain>
    </source>
</reference>
<protein>
    <submittedName>
        <fullName evidence="1">Uncharacterized protein</fullName>
    </submittedName>
</protein>
<evidence type="ECO:0000313" key="2">
    <source>
        <dbReference type="Proteomes" id="UP000824533"/>
    </source>
</evidence>
<sequence length="482" mass="53785">MSQNVEDETRQTEINENTITISEIPGKPFSLTVEFPLFLNMLSFGLAGAAISNLILYRTCVHSLNHTESECSVFLSLKKNNETQHLENEVQQYATMVNTVKSVIESLAPALLSMFLGVWSDTYGRKPLIVWPLFGIAITGMLTVVYSMMNNLGPWWYILTVVPYSLTGGFTLLFTGAYCYMSDSTTKEKRSLRMTILEASVSVGSVIGSLLSSYVLKAVGQVYLLLIMTTLNVFAYAFANVCLKESVTGAVQGGLNSVLDWLLVKEMTRECFKKRPNHGRAQILLLTFANSLTIFILYGLISLEYLYTREKLHWSIKNYTIFSAVNTMISFIGGFFGIMVVQRFLHVGDLTFVNIAFLSTIAEYVIKALAVESWHMYLAGGVAVFKGLSSPLIRSLLTKILPLEDIAKVFALMSAVEALCPLLSPVMYNSLYEFTIGTFPGAIYFLSAAISVLCVIFVGFVQYYRWNVSSPYQPLHYEEGIQ</sequence>
<proteinExistence type="predicted"/>
<keyword evidence="2" id="KW-1185">Reference proteome</keyword>
<name>A0ACC1CR64_9NEOP</name>